<dbReference type="RefSeq" id="WP_004399624.1">
    <property type="nucleotide sequence ID" value="NZ_FNBS01000011.1"/>
</dbReference>
<organism evidence="1 2">
    <name type="scientific">Thermoanaerobacter thermohydrosulfuricus</name>
    <name type="common">Clostridium thermohydrosulfuricum</name>
    <dbReference type="NCBI Taxonomy" id="1516"/>
    <lineage>
        <taxon>Bacteria</taxon>
        <taxon>Bacillati</taxon>
        <taxon>Bacillota</taxon>
        <taxon>Clostridia</taxon>
        <taxon>Thermoanaerobacterales</taxon>
        <taxon>Thermoanaerobacteraceae</taxon>
        <taxon>Thermoanaerobacter</taxon>
    </lineage>
</organism>
<accession>A0A1G7KPF5</accession>
<dbReference type="Gene3D" id="1.20.1270.70">
    <property type="entry name" value="Designed single chain three-helix bundle"/>
    <property type="match status" value="1"/>
</dbReference>
<dbReference type="Gene3D" id="1.20.1260.80">
    <property type="match status" value="1"/>
</dbReference>
<dbReference type="AlphaFoldDB" id="A0A1G7KPF5"/>
<evidence type="ECO:0000313" key="1">
    <source>
        <dbReference type="EMBL" id="SDF39087.1"/>
    </source>
</evidence>
<name>A0A1G7KPF5_THETY</name>
<sequence length="142" mass="17270">MSSEELLNLVLERLNSIDTGLENLENRIDRLEVKFTEFEKRIDKLEQRMDNFVQRMYKLEQRMDNFEHRMDTFEQRLDRLEQKMDKIENIVTSTFEQVARNTESLTEINFQFKRIDKKFEALNNHILEREADVRLLLEKVGL</sequence>
<protein>
    <submittedName>
        <fullName evidence="1">Uncharacterized protein</fullName>
    </submittedName>
</protein>
<gene>
    <name evidence="1" type="ORF">SAMN04244560_00675</name>
</gene>
<dbReference type="SUPFAM" id="SSF57997">
    <property type="entry name" value="Tropomyosin"/>
    <property type="match status" value="1"/>
</dbReference>
<dbReference type="Proteomes" id="UP000183404">
    <property type="component" value="Unassembled WGS sequence"/>
</dbReference>
<evidence type="ECO:0000313" key="2">
    <source>
        <dbReference type="Proteomes" id="UP000183404"/>
    </source>
</evidence>
<reference evidence="1 2" key="1">
    <citation type="submission" date="2016-10" db="EMBL/GenBank/DDBJ databases">
        <authorList>
            <person name="de Groot N.N."/>
        </authorList>
    </citation>
    <scope>NUCLEOTIDE SEQUENCE [LARGE SCALE GENOMIC DNA]</scope>
    <source>
        <strain evidence="1 2">DSM 569</strain>
    </source>
</reference>
<proteinExistence type="predicted"/>
<dbReference type="EMBL" id="FNBS01000011">
    <property type="protein sequence ID" value="SDF39087.1"/>
    <property type="molecule type" value="Genomic_DNA"/>
</dbReference>